<evidence type="ECO:0000313" key="7">
    <source>
        <dbReference type="EMBL" id="KAF1084731.1"/>
    </source>
</evidence>
<dbReference type="Proteomes" id="UP000798488">
    <property type="component" value="Unassembled WGS sequence"/>
</dbReference>
<evidence type="ECO:0000256" key="1">
    <source>
        <dbReference type="ARBA" id="ARBA00001974"/>
    </source>
</evidence>
<dbReference type="Gene3D" id="3.30.9.10">
    <property type="entry name" value="D-Amino Acid Oxidase, subunit A, domain 2"/>
    <property type="match status" value="1"/>
</dbReference>
<name>A0A9D3AXR6_9FIRM</name>
<reference evidence="7" key="1">
    <citation type="submission" date="2016-02" db="EMBL/GenBank/DDBJ databases">
        <title>Draft Genome Sequence of Sporotomaculum syntrophicum Strain FB, a Syntrophic Benzoate Degrader.</title>
        <authorList>
            <person name="Nobu M.K."/>
            <person name="Narihiro T."/>
            <person name="Qiu Y.-L."/>
            <person name="Ohashi A."/>
            <person name="Liu W.-T."/>
            <person name="Yuji S."/>
        </authorList>
    </citation>
    <scope>NUCLEOTIDE SEQUENCE</scope>
    <source>
        <strain evidence="7">FB</strain>
    </source>
</reference>
<accession>A0A9D3AXR6</accession>
<gene>
    <name evidence="7" type="primary">lhgO</name>
    <name evidence="7" type="ORF">SPSYN_02517</name>
</gene>
<dbReference type="InterPro" id="IPR006076">
    <property type="entry name" value="FAD-dep_OxRdtase"/>
</dbReference>
<dbReference type="PANTHER" id="PTHR43104">
    <property type="entry name" value="L-2-HYDROXYGLUTARATE DEHYDROGENASE, MITOCHONDRIAL"/>
    <property type="match status" value="1"/>
</dbReference>
<comment type="similarity">
    <text evidence="5">Belongs to the L2HGDH family.</text>
</comment>
<keyword evidence="8" id="KW-1185">Reference proteome</keyword>
<dbReference type="InterPro" id="IPR036188">
    <property type="entry name" value="FAD/NAD-bd_sf"/>
</dbReference>
<protein>
    <submittedName>
        <fullName evidence="7">L-2-hydroxyglutarate oxidase LhgO</fullName>
        <ecNumber evidence="7">1.1.3.15</ecNumber>
    </submittedName>
</protein>
<dbReference type="GO" id="GO:0003973">
    <property type="term" value="F:(S)-2-hydroxy-acid oxidase activity"/>
    <property type="evidence" value="ECO:0007669"/>
    <property type="project" value="UniProtKB-EC"/>
</dbReference>
<dbReference type="PANTHER" id="PTHR43104:SF4">
    <property type="entry name" value="L-2-HYDROXYGLUTARATE DEHYDROGENASE, MITOCHONDRIAL"/>
    <property type="match status" value="1"/>
</dbReference>
<evidence type="ECO:0000313" key="8">
    <source>
        <dbReference type="Proteomes" id="UP000798488"/>
    </source>
</evidence>
<dbReference type="AlphaFoldDB" id="A0A9D3AXR6"/>
<dbReference type="OrthoDB" id="9801699at2"/>
<dbReference type="SUPFAM" id="SSF51905">
    <property type="entry name" value="FAD/NAD(P)-binding domain"/>
    <property type="match status" value="1"/>
</dbReference>
<organism evidence="7 8">
    <name type="scientific">Sporotomaculum syntrophicum</name>
    <dbReference type="NCBI Taxonomy" id="182264"/>
    <lineage>
        <taxon>Bacteria</taxon>
        <taxon>Bacillati</taxon>
        <taxon>Bacillota</taxon>
        <taxon>Clostridia</taxon>
        <taxon>Eubacteriales</taxon>
        <taxon>Desulfallaceae</taxon>
        <taxon>Sporotomaculum</taxon>
    </lineage>
</organism>
<feature type="domain" description="FAD dependent oxidoreductase" evidence="6">
    <location>
        <begin position="5"/>
        <end position="371"/>
    </location>
</feature>
<comment type="caution">
    <text evidence="7">The sequence shown here is derived from an EMBL/GenBank/DDBJ whole genome shotgun (WGS) entry which is preliminary data.</text>
</comment>
<dbReference type="Pfam" id="PF01266">
    <property type="entry name" value="DAO"/>
    <property type="match status" value="1"/>
</dbReference>
<dbReference type="Gene3D" id="3.50.50.60">
    <property type="entry name" value="FAD/NAD(P)-binding domain"/>
    <property type="match status" value="1"/>
</dbReference>
<evidence type="ECO:0000256" key="3">
    <source>
        <dbReference type="ARBA" id="ARBA00022827"/>
    </source>
</evidence>
<evidence type="ECO:0000256" key="4">
    <source>
        <dbReference type="ARBA" id="ARBA00023002"/>
    </source>
</evidence>
<keyword evidence="3" id="KW-0274">FAD</keyword>
<dbReference type="EC" id="1.1.3.15" evidence="7"/>
<dbReference type="EMBL" id="LSRS01000005">
    <property type="protein sequence ID" value="KAF1084731.1"/>
    <property type="molecule type" value="Genomic_DNA"/>
</dbReference>
<evidence type="ECO:0000256" key="2">
    <source>
        <dbReference type="ARBA" id="ARBA00022630"/>
    </source>
</evidence>
<proteinExistence type="inferred from homology"/>
<comment type="cofactor">
    <cofactor evidence="1">
        <name>FAD</name>
        <dbReference type="ChEBI" id="CHEBI:57692"/>
    </cofactor>
</comment>
<dbReference type="RefSeq" id="WP_161822776.1">
    <property type="nucleotide sequence ID" value="NZ_LSRS01000005.1"/>
</dbReference>
<evidence type="ECO:0000256" key="5">
    <source>
        <dbReference type="ARBA" id="ARBA00037941"/>
    </source>
</evidence>
<evidence type="ECO:0000259" key="6">
    <source>
        <dbReference type="Pfam" id="PF01266"/>
    </source>
</evidence>
<dbReference type="GO" id="GO:0047545">
    <property type="term" value="F:(S)-2-hydroxyglutarate dehydrogenase activity"/>
    <property type="evidence" value="ECO:0007669"/>
    <property type="project" value="TreeGrafter"/>
</dbReference>
<keyword evidence="2" id="KW-0285">Flavoprotein</keyword>
<sequence>MHRVDIVIIGAGVVGLAVAAELSNSLTGQAIVVMERHHKFGMETSSRNSEVIHAGMYYPDGSLKARLCVEGNRLLYQFCKVWGVPHKRLGKLIIARTAEEVPVLESILNQGLANGVTDLELLEAGQVRQLEPHVAAVAAILSPSTGVIDSHALMYRLEYQARCQGTMFAYRHAVTMVERSGAGYRLTYRGPDGQSDWIYCDWLINSAGLWADKIPSWLGLDVEQAGYRIYPCKGEYFGVSNAKSGLVSRLIYPPPLKELKGLGIHATKALDGRLRFGPSAFYVQDLDYSVDEEHASEFYRAIKSYLPFIDLADLQPEIAGIRPKIQGPGDPVRDFVVRHEVEHGLAGLINLIGIESPGLTSSLSLAGMVANMIGKE</sequence>
<keyword evidence="4 7" id="KW-0560">Oxidoreductase</keyword>